<evidence type="ECO:0000313" key="2">
    <source>
        <dbReference type="EMBL" id="SMB99187.1"/>
    </source>
</evidence>
<dbReference type="SUPFAM" id="SSF54975">
    <property type="entry name" value="Acylphosphatase/BLUF domain-like"/>
    <property type="match status" value="1"/>
</dbReference>
<name>A0A1W1W0N7_9BACT</name>
<feature type="domain" description="BLUF" evidence="1">
    <location>
        <begin position="1"/>
        <end position="79"/>
    </location>
</feature>
<dbReference type="GO" id="GO:0009882">
    <property type="term" value="F:blue light photoreceptor activity"/>
    <property type="evidence" value="ECO:0007669"/>
    <property type="project" value="InterPro"/>
</dbReference>
<dbReference type="EMBL" id="FWWW01000091">
    <property type="protein sequence ID" value="SMB99187.1"/>
    <property type="molecule type" value="Genomic_DNA"/>
</dbReference>
<sequence>MSYPELRALVAHARAYNAAHDITGILFYGEGHFAQVLEGEQEEVERLFGRIQRDARHHDVTVVTRVARPRRTYPQWGMAAHRLAEAQFAELVRHLPEGADARPLKARLETFVIESQRL</sequence>
<gene>
    <name evidence="2" type="ORF">SAMN00120144_0058</name>
</gene>
<organism evidence="2 3">
    <name type="scientific">Hymenobacter roseosalivarius DSM 11622</name>
    <dbReference type="NCBI Taxonomy" id="645990"/>
    <lineage>
        <taxon>Bacteria</taxon>
        <taxon>Pseudomonadati</taxon>
        <taxon>Bacteroidota</taxon>
        <taxon>Cytophagia</taxon>
        <taxon>Cytophagales</taxon>
        <taxon>Hymenobacteraceae</taxon>
        <taxon>Hymenobacter</taxon>
    </lineage>
</organism>
<dbReference type="Pfam" id="PF04940">
    <property type="entry name" value="BLUF"/>
    <property type="match status" value="1"/>
</dbReference>
<dbReference type="GO" id="GO:0071949">
    <property type="term" value="F:FAD binding"/>
    <property type="evidence" value="ECO:0007669"/>
    <property type="project" value="InterPro"/>
</dbReference>
<dbReference type="Proteomes" id="UP000192266">
    <property type="component" value="Unassembled WGS sequence"/>
</dbReference>
<evidence type="ECO:0000313" key="3">
    <source>
        <dbReference type="Proteomes" id="UP000192266"/>
    </source>
</evidence>
<dbReference type="InterPro" id="IPR007024">
    <property type="entry name" value="BLUF_domain"/>
</dbReference>
<dbReference type="AlphaFoldDB" id="A0A1W1W0N7"/>
<accession>A0A1W1W0N7</accession>
<protein>
    <submittedName>
        <fullName evidence="2">BLUF domain protein</fullName>
    </submittedName>
</protein>
<dbReference type="PROSITE" id="PS50925">
    <property type="entry name" value="BLUF"/>
    <property type="match status" value="1"/>
</dbReference>
<dbReference type="InterPro" id="IPR036046">
    <property type="entry name" value="Acylphosphatase-like_dom_sf"/>
</dbReference>
<reference evidence="2 3" key="1">
    <citation type="submission" date="2017-04" db="EMBL/GenBank/DDBJ databases">
        <authorList>
            <person name="Afonso C.L."/>
            <person name="Miller P.J."/>
            <person name="Scott M.A."/>
            <person name="Spackman E."/>
            <person name="Goraichik I."/>
            <person name="Dimitrov K.M."/>
            <person name="Suarez D.L."/>
            <person name="Swayne D.E."/>
        </authorList>
    </citation>
    <scope>NUCLEOTIDE SEQUENCE [LARGE SCALE GENOMIC DNA]</scope>
    <source>
        <strain evidence="2 3">DSM 11622</strain>
    </source>
</reference>
<keyword evidence="3" id="KW-1185">Reference proteome</keyword>
<dbReference type="Gene3D" id="3.30.70.100">
    <property type="match status" value="1"/>
</dbReference>
<proteinExistence type="predicted"/>
<evidence type="ECO:0000259" key="1">
    <source>
        <dbReference type="PROSITE" id="PS50925"/>
    </source>
</evidence>
<dbReference type="SMART" id="SM01034">
    <property type="entry name" value="BLUF"/>
    <property type="match status" value="1"/>
</dbReference>